<sequence length="1008" mass="102419">MKRKYLTAMLESIVLKFVACKRYPMLSICFIICLLLFSIHSKAQVCGTSGIDGPSTNTNPINTYYPVSGDKTLNAGQNSILLEGVPATDAYGNNYGNIGIRPGDLILIIQMQDALINYNNNNQYGSGTNNSGADGLGGTGYTNIGFSGKFEYVIALNIVPITGGTLNFRGAGAGNGVVNTYVNAAPTATRGQRRFQIVRVPQYSNLTLTADITTVPYNGKAGGVIAFDVAGNMNFGGFKIDASEKGFRGGFGPVAGSANNTNSVYVTPSTSTTSVGKGEGIAGTPRYMFDGYKDFDNIDEGLPGGSYGKGAPANGGGGGNDHNSGGGGGGNGGYGGVGGKGWEGHANPNTFPSGGRPGSLIPVDITRLIMGGGGGGGDANNATTGVKGGVGGGIILVNVEKITGAGLIMSNGGNGQPGVYGSAPDGAGGGGAGGTIFVRSLTNSAGANLTIQANGGRGGNTLNDAGNEHGPGGGGGGGVIYHNVPGATVATSVALGVSGRADNGAGTNHEAGNGTAGQVVAFTSASLPPHLQGGGQICYPTLTTVLTEANPGIPGSRNPGTTATYTLTLTNSTTGGNAGGVQAELKLPTGFTLTSITASLVGGTAGATNPPVNLVGGVYYIGSANLADAYNIPPGGQVVFTINVNIANNVAEGMHHASAQATYLDPTRTSANPNRRVTAATNGFAGSNTSYETGGAGNVNGVNYNGNLIASTGEDVHINAKPRPNNLEVDVIECDTKAEGQLTATDPDAAHTASTLVYSLEGTYDTSKGTLTLNPNGTFVFIPLVRFFGTINIQFRVTDPLGAYDIGTLTINQPKPLLDLTETIIHISTYGANDGAISVVSTGGVGTHTYRWEYPNGSVVTTKDISNLSPGQYTLTVTDANNCSYSETYIVREPPLVTLQPTQSICIGETTVLLPYTNPRVNPITYSIVWDNNAQTAGLVNVTDVTLPAIVTPATSANINIAVPTAVPVGTYHGLLRVKNAAGDSSGNLAFQIVITPYPIKAHIQLVN</sequence>
<dbReference type="OrthoDB" id="1488276at2"/>
<dbReference type="AlphaFoldDB" id="A0A3S3SUB5"/>
<dbReference type="EMBL" id="SAYW01000001">
    <property type="protein sequence ID" value="RWU10523.1"/>
    <property type="molecule type" value="Genomic_DNA"/>
</dbReference>
<protein>
    <recommendedName>
        <fullName evidence="4">DUF11 domain-containing protein</fullName>
    </recommendedName>
</protein>
<evidence type="ECO:0000256" key="1">
    <source>
        <dbReference type="SAM" id="MobiDB-lite"/>
    </source>
</evidence>
<organism evidence="2 3">
    <name type="scientific">Pedobacter chitinilyticus</name>
    <dbReference type="NCBI Taxonomy" id="2233776"/>
    <lineage>
        <taxon>Bacteria</taxon>
        <taxon>Pseudomonadati</taxon>
        <taxon>Bacteroidota</taxon>
        <taxon>Sphingobacteriia</taxon>
        <taxon>Sphingobacteriales</taxon>
        <taxon>Sphingobacteriaceae</taxon>
        <taxon>Pedobacter</taxon>
    </lineage>
</organism>
<dbReference type="Gene3D" id="2.60.40.680">
    <property type="match status" value="1"/>
</dbReference>
<dbReference type="Proteomes" id="UP000284120">
    <property type="component" value="Unassembled WGS sequence"/>
</dbReference>
<evidence type="ECO:0008006" key="4">
    <source>
        <dbReference type="Google" id="ProtNLM"/>
    </source>
</evidence>
<comment type="caution">
    <text evidence="2">The sequence shown here is derived from an EMBL/GenBank/DDBJ whole genome shotgun (WGS) entry which is preliminary data.</text>
</comment>
<feature type="compositionally biased region" description="Gly residues" evidence="1">
    <location>
        <begin position="303"/>
        <end position="341"/>
    </location>
</feature>
<gene>
    <name evidence="2" type="ORF">DPV69_04080</name>
</gene>
<dbReference type="RefSeq" id="WP_128353287.1">
    <property type="nucleotide sequence ID" value="NZ_QMHN01000001.1"/>
</dbReference>
<name>A0A3S3SUB5_9SPHI</name>
<keyword evidence="3" id="KW-1185">Reference proteome</keyword>
<evidence type="ECO:0000313" key="3">
    <source>
        <dbReference type="Proteomes" id="UP000284120"/>
    </source>
</evidence>
<dbReference type="Gene3D" id="2.60.40.10">
    <property type="entry name" value="Immunoglobulins"/>
    <property type="match status" value="1"/>
</dbReference>
<accession>A0A3S3SUB5</accession>
<dbReference type="InterPro" id="IPR013783">
    <property type="entry name" value="Ig-like_fold"/>
</dbReference>
<evidence type="ECO:0000313" key="2">
    <source>
        <dbReference type="EMBL" id="RWU10523.1"/>
    </source>
</evidence>
<proteinExistence type="predicted"/>
<dbReference type="Pfam" id="PF17963">
    <property type="entry name" value="Big_9"/>
    <property type="match status" value="1"/>
</dbReference>
<reference evidence="2 3" key="1">
    <citation type="submission" date="2018-06" db="EMBL/GenBank/DDBJ databases">
        <title>Pedobacter endophyticus sp. nov., an endophytic bacterium isolated from a leaf of Triticum aestivum.</title>
        <authorList>
            <person name="Zhang L."/>
        </authorList>
    </citation>
    <scope>NUCLEOTIDE SEQUENCE [LARGE SCALE GENOMIC DNA]</scope>
    <source>
        <strain evidence="2 3">CM134L-2</strain>
    </source>
</reference>
<feature type="region of interest" description="Disordered" evidence="1">
    <location>
        <begin position="303"/>
        <end position="359"/>
    </location>
</feature>